<sequence length="99" mass="11668">MGIVDEIRKVLRILAECFSSLQRNNELIPYRKARQLIIKTVLGIKNGNGDIIYVQGHEKRKWLRDVIQDNRRDSEYIETLDMDYEDVDFLNKLDATNTI</sequence>
<accession>E9IRJ0</accession>
<dbReference type="HOGENOM" id="CLU_165000_0_0_1"/>
<reference evidence="1" key="1">
    <citation type="journal article" date="2011" name="Proc. Natl. Acad. Sci. U.S.A.">
        <title>The genome of the fire ant Solenopsis invicta.</title>
        <authorList>
            <person name="Wurm Y."/>
            <person name="Wang J."/>
            <person name="Riba-Grognuz O."/>
            <person name="Corona M."/>
            <person name="Nygaard S."/>
            <person name="Hunt B.G."/>
            <person name="Ingram K.K."/>
            <person name="Falquet L."/>
            <person name="Nipitwattanaphon M."/>
            <person name="Gotzek D."/>
            <person name="Dijkstra M.B."/>
            <person name="Oettler J."/>
            <person name="Comtesse F."/>
            <person name="Shih C.J."/>
            <person name="Wu W.J."/>
            <person name="Yang C.C."/>
            <person name="Thomas J."/>
            <person name="Beaudoing E."/>
            <person name="Pradervand S."/>
            <person name="Flegel V."/>
            <person name="Cook E.D."/>
            <person name="Fabbretti R."/>
            <person name="Stockinger H."/>
            <person name="Long L."/>
            <person name="Farmerie W.G."/>
            <person name="Oakey J."/>
            <person name="Boomsma J.J."/>
            <person name="Pamilo P."/>
            <person name="Yi S.V."/>
            <person name="Heinze J."/>
            <person name="Goodisman M.A."/>
            <person name="Farinelli L."/>
            <person name="Harshman K."/>
            <person name="Hulo N."/>
            <person name="Cerutti L."/>
            <person name="Xenarios I."/>
            <person name="Shoemaker D."/>
            <person name="Keller L."/>
        </authorList>
    </citation>
    <scope>NUCLEOTIDE SEQUENCE [LARGE SCALE GENOMIC DNA]</scope>
</reference>
<proteinExistence type="predicted"/>
<evidence type="ECO:0000313" key="1">
    <source>
        <dbReference type="EMBL" id="EFZ16813.1"/>
    </source>
</evidence>
<protein>
    <submittedName>
        <fullName evidence="1">Uncharacterized protein</fullName>
    </submittedName>
</protein>
<name>E9IRJ0_SOLIN</name>
<dbReference type="AlphaFoldDB" id="E9IRJ0"/>
<gene>
    <name evidence="1" type="ORF">SINV_10525</name>
</gene>
<feature type="non-terminal residue" evidence="1">
    <location>
        <position position="99"/>
    </location>
</feature>
<organism>
    <name type="scientific">Solenopsis invicta</name>
    <name type="common">Red imported fire ant</name>
    <name type="synonym">Solenopsis wagneri</name>
    <dbReference type="NCBI Taxonomy" id="13686"/>
    <lineage>
        <taxon>Eukaryota</taxon>
        <taxon>Metazoa</taxon>
        <taxon>Ecdysozoa</taxon>
        <taxon>Arthropoda</taxon>
        <taxon>Hexapoda</taxon>
        <taxon>Insecta</taxon>
        <taxon>Pterygota</taxon>
        <taxon>Neoptera</taxon>
        <taxon>Endopterygota</taxon>
        <taxon>Hymenoptera</taxon>
        <taxon>Apocrita</taxon>
        <taxon>Aculeata</taxon>
        <taxon>Formicoidea</taxon>
        <taxon>Formicidae</taxon>
        <taxon>Myrmicinae</taxon>
        <taxon>Solenopsis</taxon>
    </lineage>
</organism>
<dbReference type="EMBL" id="GL765150">
    <property type="protein sequence ID" value="EFZ16813.1"/>
    <property type="molecule type" value="Genomic_DNA"/>
</dbReference>